<evidence type="ECO:0008006" key="3">
    <source>
        <dbReference type="Google" id="ProtNLM"/>
    </source>
</evidence>
<dbReference type="RefSeq" id="WP_381439835.1">
    <property type="nucleotide sequence ID" value="NZ_JBHSNO010000016.1"/>
</dbReference>
<organism evidence="1 2">
    <name type="scientific">Sporosarcina soli</name>
    <dbReference type="NCBI Taxonomy" id="334736"/>
    <lineage>
        <taxon>Bacteria</taxon>
        <taxon>Bacillati</taxon>
        <taxon>Bacillota</taxon>
        <taxon>Bacilli</taxon>
        <taxon>Bacillales</taxon>
        <taxon>Caryophanaceae</taxon>
        <taxon>Sporosarcina</taxon>
    </lineage>
</organism>
<evidence type="ECO:0000313" key="2">
    <source>
        <dbReference type="Proteomes" id="UP001596109"/>
    </source>
</evidence>
<reference evidence="2" key="1">
    <citation type="journal article" date="2019" name="Int. J. Syst. Evol. Microbiol.">
        <title>The Global Catalogue of Microorganisms (GCM) 10K type strain sequencing project: providing services to taxonomists for standard genome sequencing and annotation.</title>
        <authorList>
            <consortium name="The Broad Institute Genomics Platform"/>
            <consortium name="The Broad Institute Genome Sequencing Center for Infectious Disease"/>
            <person name="Wu L."/>
            <person name="Ma J."/>
        </authorList>
    </citation>
    <scope>NUCLEOTIDE SEQUENCE [LARGE SCALE GENOMIC DNA]</scope>
    <source>
        <strain evidence="2">CGMCC 4.1434</strain>
    </source>
</reference>
<comment type="caution">
    <text evidence="1">The sequence shown here is derived from an EMBL/GenBank/DDBJ whole genome shotgun (WGS) entry which is preliminary data.</text>
</comment>
<keyword evidence="2" id="KW-1185">Reference proteome</keyword>
<dbReference type="Proteomes" id="UP001596109">
    <property type="component" value="Unassembled WGS sequence"/>
</dbReference>
<proteinExistence type="predicted"/>
<sequence length="134" mass="15822">MKEYSKSCPNCQRFKHEDEAVFCIVCGTKLKNGDLRKFYLSLKVPEHKITWERNRIGKFLGCPFFLRKIDNANHLLQVITLHEFPKGNQSSVRLPARSRAADWTEEIVLTKNLIHDLLNQGFEWFHESEMDTLW</sequence>
<evidence type="ECO:0000313" key="1">
    <source>
        <dbReference type="EMBL" id="MFC5591707.1"/>
    </source>
</evidence>
<name>A0ABW0TQ96_9BACL</name>
<gene>
    <name evidence="1" type="ORF">ACFPRA_22735</name>
</gene>
<protein>
    <recommendedName>
        <fullName evidence="3">Zinc ribbon domain-containing protein</fullName>
    </recommendedName>
</protein>
<accession>A0ABW0TQ96</accession>
<dbReference type="EMBL" id="JBHSNO010000016">
    <property type="protein sequence ID" value="MFC5591707.1"/>
    <property type="molecule type" value="Genomic_DNA"/>
</dbReference>